<dbReference type="CDD" id="cd00090">
    <property type="entry name" value="HTH_ARSR"/>
    <property type="match status" value="1"/>
</dbReference>
<feature type="region of interest" description="Disordered" evidence="1">
    <location>
        <begin position="1"/>
        <end position="85"/>
    </location>
</feature>
<evidence type="ECO:0000313" key="4">
    <source>
        <dbReference type="Proteomes" id="UP000612808"/>
    </source>
</evidence>
<dbReference type="Pfam" id="PF03551">
    <property type="entry name" value="PadR"/>
    <property type="match status" value="1"/>
</dbReference>
<keyword evidence="4" id="KW-1185">Reference proteome</keyword>
<dbReference type="InterPro" id="IPR005149">
    <property type="entry name" value="Tscrpt_reg_PadR_N"/>
</dbReference>
<evidence type="ECO:0000256" key="1">
    <source>
        <dbReference type="SAM" id="MobiDB-lite"/>
    </source>
</evidence>
<dbReference type="Proteomes" id="UP000612808">
    <property type="component" value="Unassembled WGS sequence"/>
</dbReference>
<sequence length="236" mass="25262">MPGHGHPHPDHHGPHGYGFPGGTDEEVDWPDDVDGAADWRGADAGPGGPPMPPGPPPFGGPPHHPPFPPVVPPFGGPGGLRRGPRVRRGDVRAAVLALLAEQPRNGYQLIQEIARRSGGVWRPSPGSVYPALSQLEDEDLVRDRGTGNRRDFELTDAGRQYVDDHPEELAAPWANAAETVSDEPTDLWRSLSAVHAAAVQVAQAGTSAQTTAARRVLDTARRDIYRILADDPTDED</sequence>
<comment type="caution">
    <text evidence="3">The sequence shown here is derived from an EMBL/GenBank/DDBJ whole genome shotgun (WGS) entry which is preliminary data.</text>
</comment>
<name>A0A8J3J5C6_9ACTN</name>
<dbReference type="InterPro" id="IPR036388">
    <property type="entry name" value="WH-like_DNA-bd_sf"/>
</dbReference>
<dbReference type="RefSeq" id="WP_275408719.1">
    <property type="nucleotide sequence ID" value="NZ_BAAAZM010000018.1"/>
</dbReference>
<protein>
    <recommendedName>
        <fullName evidence="2">Transcription regulator PadR N-terminal domain-containing protein</fullName>
    </recommendedName>
</protein>
<accession>A0A8J3J5C6</accession>
<dbReference type="PANTHER" id="PTHR43252">
    <property type="entry name" value="TRANSCRIPTIONAL REGULATOR YQJI"/>
    <property type="match status" value="1"/>
</dbReference>
<dbReference type="AlphaFoldDB" id="A0A8J3J5C6"/>
<dbReference type="InterPro" id="IPR011991">
    <property type="entry name" value="ArsR-like_HTH"/>
</dbReference>
<evidence type="ECO:0000259" key="2">
    <source>
        <dbReference type="Pfam" id="PF03551"/>
    </source>
</evidence>
<feature type="compositionally biased region" description="Acidic residues" evidence="1">
    <location>
        <begin position="23"/>
        <end position="35"/>
    </location>
</feature>
<dbReference type="EMBL" id="BOMB01000031">
    <property type="protein sequence ID" value="GID14423.1"/>
    <property type="molecule type" value="Genomic_DNA"/>
</dbReference>
<evidence type="ECO:0000313" key="3">
    <source>
        <dbReference type="EMBL" id="GID14423.1"/>
    </source>
</evidence>
<gene>
    <name evidence="3" type="ORF">Aru02nite_53120</name>
</gene>
<dbReference type="Gene3D" id="1.10.10.10">
    <property type="entry name" value="Winged helix-like DNA-binding domain superfamily/Winged helix DNA-binding domain"/>
    <property type="match status" value="1"/>
</dbReference>
<dbReference type="SUPFAM" id="SSF46785">
    <property type="entry name" value="Winged helix' DNA-binding domain"/>
    <property type="match status" value="1"/>
</dbReference>
<feature type="domain" description="Transcription regulator PadR N-terminal" evidence="2">
    <location>
        <begin position="95"/>
        <end position="162"/>
    </location>
</feature>
<dbReference type="PANTHER" id="PTHR43252:SF2">
    <property type="entry name" value="TRANSCRIPTION REGULATOR, PADR-LIKE FAMILY"/>
    <property type="match status" value="1"/>
</dbReference>
<organism evidence="3 4">
    <name type="scientific">Actinocatenispora rupis</name>
    <dbReference type="NCBI Taxonomy" id="519421"/>
    <lineage>
        <taxon>Bacteria</taxon>
        <taxon>Bacillati</taxon>
        <taxon>Actinomycetota</taxon>
        <taxon>Actinomycetes</taxon>
        <taxon>Micromonosporales</taxon>
        <taxon>Micromonosporaceae</taxon>
        <taxon>Actinocatenispora</taxon>
    </lineage>
</organism>
<dbReference type="InterPro" id="IPR036390">
    <property type="entry name" value="WH_DNA-bd_sf"/>
</dbReference>
<reference evidence="3" key="1">
    <citation type="submission" date="2021-01" db="EMBL/GenBank/DDBJ databases">
        <title>Whole genome shotgun sequence of Actinocatenispora rupis NBRC 107355.</title>
        <authorList>
            <person name="Komaki H."/>
            <person name="Tamura T."/>
        </authorList>
    </citation>
    <scope>NUCLEOTIDE SEQUENCE</scope>
    <source>
        <strain evidence="3">NBRC 107355</strain>
    </source>
</reference>
<feature type="compositionally biased region" description="Pro residues" evidence="1">
    <location>
        <begin position="47"/>
        <end position="75"/>
    </location>
</feature>
<proteinExistence type="predicted"/>